<comment type="caution">
    <text evidence="2">The sequence shown here is derived from an EMBL/GenBank/DDBJ whole genome shotgun (WGS) entry which is preliminary data.</text>
</comment>
<accession>A0A5P0YXM8</accession>
<evidence type="ECO:0000313" key="1">
    <source>
        <dbReference type="EMBL" id="MBB1258205.1"/>
    </source>
</evidence>
<dbReference type="Proteomes" id="UP000320857">
    <property type="component" value="Unassembled WGS sequence"/>
</dbReference>
<reference evidence="2 3" key="1">
    <citation type="submission" date="2019-10" db="EMBL/GenBank/DDBJ databases">
        <title>Streptomyces sp. nov., a novel actinobacterium isolated from alkaline environment.</title>
        <authorList>
            <person name="Golinska P."/>
        </authorList>
    </citation>
    <scope>NUCLEOTIDE SEQUENCE [LARGE SCALE GENOMIC DNA]</scope>
    <source>
        <strain evidence="2 3">OF1</strain>
    </source>
</reference>
<organism evidence="2 3">
    <name type="scientific">Streptomyces alkaliterrae</name>
    <dbReference type="NCBI Taxonomy" id="2213162"/>
    <lineage>
        <taxon>Bacteria</taxon>
        <taxon>Bacillati</taxon>
        <taxon>Actinomycetota</taxon>
        <taxon>Actinomycetes</taxon>
        <taxon>Kitasatosporales</taxon>
        <taxon>Streptomycetaceae</taxon>
        <taxon>Streptomyces</taxon>
    </lineage>
</organism>
<reference evidence="4" key="2">
    <citation type="submission" date="2020-05" db="EMBL/GenBank/DDBJ databases">
        <title>Classification of alakaliphilic streptomycetes isolated from an alkaline soil next to Lonar Crater, India and a proposal for the recognition of Streptomyces alkaliterrae sp. nov.</title>
        <authorList>
            <person name="Golinska P."/>
        </authorList>
    </citation>
    <scope>NUCLEOTIDE SEQUENCE [LARGE SCALE GENOMIC DNA]</scope>
    <source>
        <strain evidence="4">OF8</strain>
    </source>
</reference>
<gene>
    <name evidence="2" type="ORF">FNX44_024900</name>
    <name evidence="1" type="ORF">H3147_05105</name>
</gene>
<evidence type="ECO:0000313" key="3">
    <source>
        <dbReference type="Proteomes" id="UP000320857"/>
    </source>
</evidence>
<reference evidence="1" key="3">
    <citation type="journal article" name="Syst. Appl. Microbiol.">
        <title>Streptomyces alkaliterrae sp. nov., isolated from an alkaline soil, and emended descriptions of Streptomyces alkaliphilus, Streptomyces calidiresistens and Streptomyces durbertensis.</title>
        <authorList>
            <person name="Swiecimska M."/>
            <person name="Golinska P."/>
            <person name="Nouioui I."/>
            <person name="Wypij M."/>
            <person name="Rai M."/>
            <person name="Sangal V."/>
            <person name="Goodfellow M."/>
        </authorList>
    </citation>
    <scope>NUCLEOTIDE SEQUENCE</scope>
    <source>
        <strain evidence="1">OF8</strain>
    </source>
</reference>
<proteinExistence type="predicted"/>
<name>A0A5P0YXM8_9ACTN</name>
<dbReference type="EMBL" id="JABJXA010000018">
    <property type="protein sequence ID" value="MBB1258205.1"/>
    <property type="molecule type" value="Genomic_DNA"/>
</dbReference>
<dbReference type="Proteomes" id="UP000517765">
    <property type="component" value="Unassembled WGS sequence"/>
</dbReference>
<protein>
    <submittedName>
        <fullName evidence="2">Uncharacterized protein</fullName>
    </submittedName>
</protein>
<evidence type="ECO:0000313" key="4">
    <source>
        <dbReference type="Proteomes" id="UP000517765"/>
    </source>
</evidence>
<dbReference type="EMBL" id="VJYK02000413">
    <property type="protein sequence ID" value="MQS05031.1"/>
    <property type="molecule type" value="Genomic_DNA"/>
</dbReference>
<dbReference type="AlphaFoldDB" id="A0A5P0YXM8"/>
<keyword evidence="3" id="KW-1185">Reference proteome</keyword>
<dbReference type="OrthoDB" id="3637176at2"/>
<evidence type="ECO:0000313" key="2">
    <source>
        <dbReference type="EMBL" id="MQS05031.1"/>
    </source>
</evidence>
<sequence>MAARVPGVGPPGLSRRALREIELLERTRNYLAPGSVARALEHWRRHVADPYRRLWVDGGGGCGVPECCADPLAERELLEAVLVALSRSAARELRAIVEELDARY</sequence>